<organism evidence="1">
    <name type="scientific">Brassica oleracea</name>
    <name type="common">Wild cabbage</name>
    <dbReference type="NCBI Taxonomy" id="3712"/>
    <lineage>
        <taxon>Eukaryota</taxon>
        <taxon>Viridiplantae</taxon>
        <taxon>Streptophyta</taxon>
        <taxon>Embryophyta</taxon>
        <taxon>Tracheophyta</taxon>
        <taxon>Spermatophyta</taxon>
        <taxon>Magnoliopsida</taxon>
        <taxon>eudicotyledons</taxon>
        <taxon>Gunneridae</taxon>
        <taxon>Pentapetalae</taxon>
        <taxon>rosids</taxon>
        <taxon>malvids</taxon>
        <taxon>Brassicales</taxon>
        <taxon>Brassicaceae</taxon>
        <taxon>Brassiceae</taxon>
        <taxon>Brassica</taxon>
    </lineage>
</organism>
<evidence type="ECO:0000313" key="1">
    <source>
        <dbReference type="EMBL" id="VDD20725.1"/>
    </source>
</evidence>
<dbReference type="EMBL" id="LR031874">
    <property type="protein sequence ID" value="VDD20725.1"/>
    <property type="molecule type" value="Genomic_DNA"/>
</dbReference>
<accession>A0A3P6DE52</accession>
<protein>
    <submittedName>
        <fullName evidence="1">Uncharacterized protein</fullName>
    </submittedName>
</protein>
<gene>
    <name evidence="1" type="ORF">BOLC2T07371H</name>
</gene>
<reference evidence="1" key="1">
    <citation type="submission" date="2018-11" db="EMBL/GenBank/DDBJ databases">
        <authorList>
            <consortium name="Genoscope - CEA"/>
            <person name="William W."/>
        </authorList>
    </citation>
    <scope>NUCLEOTIDE SEQUENCE</scope>
</reference>
<proteinExistence type="predicted"/>
<name>A0A3P6DE52_BRAOL</name>
<sequence>MMNTTPTVNFLSSPRHASCLVLVSIVLYNSNHHPQLISGKSVAQRLEALLFHD</sequence>
<dbReference type="AlphaFoldDB" id="A0A3P6DE52"/>